<sequence length="34" mass="4040">MRLRFCYLLITYQAHRLHLGKFILGLSNLGLKFC</sequence>
<name>A0A8S5SWB9_9CAUD</name>
<dbReference type="EMBL" id="BK032687">
    <property type="protein sequence ID" value="DAF55208.1"/>
    <property type="molecule type" value="Genomic_DNA"/>
</dbReference>
<proteinExistence type="predicted"/>
<reference evidence="1" key="1">
    <citation type="journal article" date="2021" name="Proc. Natl. Acad. Sci. U.S.A.">
        <title>A Catalog of Tens of Thousands of Viruses from Human Metagenomes Reveals Hidden Associations with Chronic Diseases.</title>
        <authorList>
            <person name="Tisza M.J."/>
            <person name="Buck C.B."/>
        </authorList>
    </citation>
    <scope>NUCLEOTIDE SEQUENCE</scope>
    <source>
        <strain evidence="1">CtZHD14</strain>
    </source>
</reference>
<protein>
    <submittedName>
        <fullName evidence="1">Uncharacterized protein</fullName>
    </submittedName>
</protein>
<accession>A0A8S5SWB9</accession>
<evidence type="ECO:0000313" key="1">
    <source>
        <dbReference type="EMBL" id="DAF55208.1"/>
    </source>
</evidence>
<organism evidence="1">
    <name type="scientific">Siphoviridae sp. ctZHD14</name>
    <dbReference type="NCBI Taxonomy" id="2827891"/>
    <lineage>
        <taxon>Viruses</taxon>
        <taxon>Duplodnaviria</taxon>
        <taxon>Heunggongvirae</taxon>
        <taxon>Uroviricota</taxon>
        <taxon>Caudoviricetes</taxon>
    </lineage>
</organism>